<dbReference type="KEGG" id="nsm:JO391_10650"/>
<gene>
    <name evidence="2" type="ORF">JO391_10650</name>
</gene>
<dbReference type="SUPFAM" id="SSF51905">
    <property type="entry name" value="FAD/NAD(P)-binding domain"/>
    <property type="match status" value="1"/>
</dbReference>
<keyword evidence="3" id="KW-1185">Reference proteome</keyword>
<evidence type="ECO:0000259" key="1">
    <source>
        <dbReference type="Pfam" id="PF13454"/>
    </source>
</evidence>
<evidence type="ECO:0000313" key="3">
    <source>
        <dbReference type="Proteomes" id="UP000826300"/>
    </source>
</evidence>
<name>A0A8G0ZQI9_9RHOB</name>
<feature type="domain" description="FAD-dependent urate hydroxylase HpyO/Asp monooxygenase CreE-like FAD/NAD(P)-binding" evidence="1">
    <location>
        <begin position="23"/>
        <end position="169"/>
    </location>
</feature>
<proteinExistence type="predicted"/>
<dbReference type="AlphaFoldDB" id="A0A8G0ZQI9"/>
<dbReference type="Gene3D" id="3.50.50.60">
    <property type="entry name" value="FAD/NAD(P)-binding domain"/>
    <property type="match status" value="1"/>
</dbReference>
<evidence type="ECO:0000313" key="2">
    <source>
        <dbReference type="EMBL" id="QYZ68253.1"/>
    </source>
</evidence>
<dbReference type="InterPro" id="IPR036188">
    <property type="entry name" value="FAD/NAD-bd_sf"/>
</dbReference>
<sequence>MTRHTPDFEPEFSGAAGSAPHVIIIGGGASGVLLAVQFLSRKDSNFFVSIIEARPRVGLGLAYSTEDDDHLLNTRAQHMSALADQPGHFLAWLARNGLFADPDAFVSRSIYGRYLAELLAPWQKGEDKRRLRLVQATFTSLREHMDGVIAHLDNGTVLIGELAVLATGHSAPAPAPGTALTDPWAPAPAPAPEDRVAILGTGLSKVDSVLTLLNAGHSGPIIALSRRGLLPRDHAHTNPLVIRLEDLPLGATASATLHWMRGLARKAEAAGGTWRDAVDGIRPHVRRLWRALPQAERARFLRHAAPWWDVHRHRIPPESRQRLDAALASGQLTLLRGAFVAARPTDGAIDLYWRPHRQRAPQALRVARVTDCRGLRGDPAATPSPVIRDLLDRGSARIDPLRLGLDTDTDGRLRREDASISWRIRAIGPVTRAAFWEITAIPDIREQAARMSADLSELARRADAGHPVLHEFSGTPV</sequence>
<protein>
    <submittedName>
        <fullName evidence="2">FAD/NAD(P)-binding protein</fullName>
    </submittedName>
</protein>
<dbReference type="Pfam" id="PF13454">
    <property type="entry name" value="NAD_binding_9"/>
    <property type="match status" value="1"/>
</dbReference>
<reference evidence="2" key="1">
    <citation type="submission" date="2021-02" db="EMBL/GenBank/DDBJ databases">
        <title>Rhodobacter shimadae sp. nov., an aerobic anoxygenic phototrophic bacterium isolated from a hot spring.</title>
        <authorList>
            <person name="Muramatsu S."/>
            <person name="Haruta S."/>
            <person name="Hirose S."/>
            <person name="Hanada S."/>
        </authorList>
    </citation>
    <scope>NUCLEOTIDE SEQUENCE</scope>
    <source>
        <strain evidence="2">N10</strain>
    </source>
</reference>
<organism evidence="2 3">
    <name type="scientific">Neotabrizicola shimadae</name>
    <dbReference type="NCBI Taxonomy" id="2807096"/>
    <lineage>
        <taxon>Bacteria</taxon>
        <taxon>Pseudomonadati</taxon>
        <taxon>Pseudomonadota</taxon>
        <taxon>Alphaproteobacteria</taxon>
        <taxon>Rhodobacterales</taxon>
        <taxon>Paracoccaceae</taxon>
        <taxon>Neotabrizicola</taxon>
    </lineage>
</organism>
<dbReference type="InterPro" id="IPR038732">
    <property type="entry name" value="HpyO/CreE_NAD-binding"/>
</dbReference>
<dbReference type="Proteomes" id="UP000826300">
    <property type="component" value="Chromosome"/>
</dbReference>
<dbReference type="PANTHER" id="PTHR40254:SF1">
    <property type="entry name" value="BLR0577 PROTEIN"/>
    <property type="match status" value="1"/>
</dbReference>
<dbReference type="RefSeq" id="WP_220660477.1">
    <property type="nucleotide sequence ID" value="NZ_CP069370.1"/>
</dbReference>
<dbReference type="InterPro" id="IPR052189">
    <property type="entry name" value="L-asp_N-monooxygenase_NS-form"/>
</dbReference>
<dbReference type="PANTHER" id="PTHR40254">
    <property type="entry name" value="BLR0577 PROTEIN"/>
    <property type="match status" value="1"/>
</dbReference>
<dbReference type="EMBL" id="CP069370">
    <property type="protein sequence ID" value="QYZ68253.1"/>
    <property type="molecule type" value="Genomic_DNA"/>
</dbReference>
<accession>A0A8G0ZQI9</accession>